<accession>A0A5F8GNA9</accession>
<dbReference type="FunFam" id="3.40.50.1820:FF:000024">
    <property type="entry name" value="acyl-coenzyme A thioesterase 4"/>
    <property type="match status" value="1"/>
</dbReference>
<dbReference type="GO" id="GO:0016410">
    <property type="term" value="F:N-acyltransferase activity"/>
    <property type="evidence" value="ECO:0007669"/>
    <property type="project" value="Ensembl"/>
</dbReference>
<dbReference type="Gene3D" id="2.60.40.2240">
    <property type="entry name" value="Acyl-CoA thioester hydrolase/BAAT N-terminal domain"/>
    <property type="match status" value="1"/>
</dbReference>
<gene>
    <name evidence="5" type="primary">BAAT</name>
</gene>
<sequence length="423" mass="46952">MAQIIVHPKTALVDVPLQIRVTGLLPSQLIMLQASLTDERGELFQSQVFYKADENGEVDLEHAGALGGDYVGIHPMGLFWSMKPKKMLSRLLKRDVINSPFLVHLSVYDITKPFSSSPDSLMASETVERWYSTPGVQRIQLKEGRVRGALFLPPGDGPFPGVIDLFGGIGGLVEFRASLLASHGFATLALAYFAYDDLPKNLDVIDIEYFEEAADILLRHPKVFGTHPLVSAFLSSPLLLSIGMAMATFLKQVAATVCINGVFLAEQVVIKYRNEKFFSFSQHLERLRINELGLLAFYSAVGNPQEEANKHGLLPVERAEGHILFIVGEKDYSVNSKIHAEQVMEQLRRHGKNNATLLSYPGAGHLIEPPYSPLCVASMNPFIPRPVLWGGETIPHAEAQEHSWKEILKFLRHHLTPTSISKL</sequence>
<dbReference type="InterPro" id="IPR006862">
    <property type="entry name" value="Thio_Ohase/aa_AcTrfase"/>
</dbReference>
<dbReference type="Pfam" id="PF04775">
    <property type="entry name" value="Bile_Hydr_Trans"/>
    <property type="match status" value="1"/>
</dbReference>
<keyword evidence="2" id="KW-0443">Lipid metabolism</keyword>
<evidence type="ECO:0000256" key="2">
    <source>
        <dbReference type="ARBA" id="ARBA00022832"/>
    </source>
</evidence>
<dbReference type="AlphaFoldDB" id="A0A5F8GNA9"/>
<evidence type="ECO:0000256" key="1">
    <source>
        <dbReference type="ARBA" id="ARBA00006538"/>
    </source>
</evidence>
<dbReference type="PANTHER" id="PTHR10824">
    <property type="entry name" value="ACYL-COENZYME A THIOESTERASE-RELATED"/>
    <property type="match status" value="1"/>
</dbReference>
<dbReference type="InterPro" id="IPR029058">
    <property type="entry name" value="AB_hydrolase_fold"/>
</dbReference>
<evidence type="ECO:0000313" key="6">
    <source>
        <dbReference type="Proteomes" id="UP000002280"/>
    </source>
</evidence>
<feature type="domain" description="BAAT/Acyl-CoA thioester hydrolase C-terminal" evidence="4">
    <location>
        <begin position="205"/>
        <end position="416"/>
    </location>
</feature>
<dbReference type="GO" id="GO:0006637">
    <property type="term" value="P:acyl-CoA metabolic process"/>
    <property type="evidence" value="ECO:0000318"/>
    <property type="project" value="GO_Central"/>
</dbReference>
<dbReference type="InterPro" id="IPR014940">
    <property type="entry name" value="BAAT_C"/>
</dbReference>
<dbReference type="SUPFAM" id="SSF53474">
    <property type="entry name" value="alpha/beta-Hydrolases"/>
    <property type="match status" value="1"/>
</dbReference>
<evidence type="ECO:0000259" key="3">
    <source>
        <dbReference type="Pfam" id="PF04775"/>
    </source>
</evidence>
<dbReference type="GO" id="GO:0005829">
    <property type="term" value="C:cytosol"/>
    <property type="evidence" value="ECO:0007669"/>
    <property type="project" value="Ensembl"/>
</dbReference>
<dbReference type="Bgee" id="ENSMODG00000014410">
    <property type="expression patterns" value="Expressed in liver and 6 other cell types or tissues"/>
</dbReference>
<dbReference type="GO" id="GO:0006544">
    <property type="term" value="P:glycine metabolic process"/>
    <property type="evidence" value="ECO:0007669"/>
    <property type="project" value="Ensembl"/>
</dbReference>
<reference evidence="5 6" key="1">
    <citation type="journal article" date="2007" name="Nature">
        <title>Genome of the marsupial Monodelphis domestica reveals innovation in non-coding sequences.</title>
        <authorList>
            <person name="Mikkelsen T.S."/>
            <person name="Wakefield M.J."/>
            <person name="Aken B."/>
            <person name="Amemiya C.T."/>
            <person name="Chang J.L."/>
            <person name="Duke S."/>
            <person name="Garber M."/>
            <person name="Gentles A.J."/>
            <person name="Goodstadt L."/>
            <person name="Heger A."/>
            <person name="Jurka J."/>
            <person name="Kamal M."/>
            <person name="Mauceli E."/>
            <person name="Searle S.M."/>
            <person name="Sharpe T."/>
            <person name="Baker M.L."/>
            <person name="Batzer M.A."/>
            <person name="Benos P.V."/>
            <person name="Belov K."/>
            <person name="Clamp M."/>
            <person name="Cook A."/>
            <person name="Cuff J."/>
            <person name="Das R."/>
            <person name="Davidow L."/>
            <person name="Deakin J.E."/>
            <person name="Fazzari M.J."/>
            <person name="Glass J.L."/>
            <person name="Grabherr M."/>
            <person name="Greally J.M."/>
            <person name="Gu W."/>
            <person name="Hore T.A."/>
            <person name="Huttley G.A."/>
            <person name="Kleber M."/>
            <person name="Jirtle R.L."/>
            <person name="Koina E."/>
            <person name="Lee J.T."/>
            <person name="Mahony S."/>
            <person name="Marra M.A."/>
            <person name="Miller R.D."/>
            <person name="Nicholls R.D."/>
            <person name="Oda M."/>
            <person name="Papenfuss A.T."/>
            <person name="Parra Z.E."/>
            <person name="Pollock D.D."/>
            <person name="Ray D.A."/>
            <person name="Schein J.E."/>
            <person name="Speed T.P."/>
            <person name="Thompson K."/>
            <person name="VandeBerg J.L."/>
            <person name="Wade C.M."/>
            <person name="Walker J.A."/>
            <person name="Waters P.D."/>
            <person name="Webber C."/>
            <person name="Weidman J.R."/>
            <person name="Xie X."/>
            <person name="Zody M.C."/>
            <person name="Baldwin J."/>
            <person name="Abdouelleil A."/>
            <person name="Abdulkadir J."/>
            <person name="Abebe A."/>
            <person name="Abera B."/>
            <person name="Abreu J."/>
            <person name="Acer S.C."/>
            <person name="Aftuck L."/>
            <person name="Alexander A."/>
            <person name="An P."/>
            <person name="Anderson E."/>
            <person name="Anderson S."/>
            <person name="Arachi H."/>
            <person name="Azer M."/>
            <person name="Bachantsang P."/>
            <person name="Barry A."/>
            <person name="Bayul T."/>
            <person name="Berlin A."/>
            <person name="Bessette D."/>
            <person name="Bloom T."/>
            <person name="Bloom T."/>
            <person name="Boguslavskiy L."/>
            <person name="Bonnet C."/>
            <person name="Boukhgalter B."/>
            <person name="Bourzgui I."/>
            <person name="Brown A."/>
            <person name="Cahill P."/>
            <person name="Channer S."/>
            <person name="Cheshatsang Y."/>
            <person name="Chuda L."/>
            <person name="Citroen M."/>
            <person name="Collymore A."/>
            <person name="Cooke P."/>
            <person name="Costello M."/>
            <person name="D'Aco K."/>
            <person name="Daza R."/>
            <person name="De Haan G."/>
            <person name="DeGray S."/>
            <person name="DeMaso C."/>
            <person name="Dhargay N."/>
            <person name="Dooley K."/>
            <person name="Dooley E."/>
            <person name="Doricent M."/>
            <person name="Dorje P."/>
            <person name="Dorjee K."/>
            <person name="Dupes A."/>
            <person name="Elong R."/>
            <person name="Falk J."/>
            <person name="Farina A."/>
            <person name="Faro S."/>
            <person name="Ferguson D."/>
            <person name="Fisher S."/>
            <person name="Foley C.D."/>
            <person name="Franke A."/>
            <person name="Friedrich D."/>
            <person name="Gadbois L."/>
            <person name="Gearin G."/>
            <person name="Gearin C.R."/>
            <person name="Giannoukos G."/>
            <person name="Goode T."/>
            <person name="Graham J."/>
            <person name="Grandbois E."/>
            <person name="Grewal S."/>
            <person name="Gyaltsen K."/>
            <person name="Hafez N."/>
            <person name="Hagos B."/>
            <person name="Hall J."/>
            <person name="Henson C."/>
            <person name="Hollinger A."/>
            <person name="Honan T."/>
            <person name="Huard M.D."/>
            <person name="Hughes L."/>
            <person name="Hurhula B."/>
            <person name="Husby M.E."/>
            <person name="Kamat A."/>
            <person name="Kanga B."/>
            <person name="Kashin S."/>
            <person name="Khazanovich D."/>
            <person name="Kisner P."/>
            <person name="Lance K."/>
            <person name="Lara M."/>
            <person name="Lee W."/>
            <person name="Lennon N."/>
            <person name="Letendre F."/>
            <person name="LeVine R."/>
            <person name="Lipovsky A."/>
            <person name="Liu X."/>
            <person name="Liu J."/>
            <person name="Liu S."/>
            <person name="Lokyitsang T."/>
            <person name="Lokyitsang Y."/>
            <person name="Lubonja R."/>
            <person name="Lui A."/>
            <person name="MacDonald P."/>
            <person name="Magnisalis V."/>
            <person name="Maru K."/>
            <person name="Matthews C."/>
            <person name="McCusker W."/>
            <person name="McDonough S."/>
            <person name="Mehta T."/>
            <person name="Meldrim J."/>
            <person name="Meneus L."/>
            <person name="Mihai O."/>
            <person name="Mihalev A."/>
            <person name="Mihova T."/>
            <person name="Mittelman R."/>
            <person name="Mlenga V."/>
            <person name="Montmayeur A."/>
            <person name="Mulrain L."/>
            <person name="Navidi A."/>
            <person name="Naylor J."/>
            <person name="Negash T."/>
            <person name="Nguyen T."/>
            <person name="Nguyen N."/>
            <person name="Nicol R."/>
            <person name="Norbu C."/>
            <person name="Norbu N."/>
            <person name="Novod N."/>
            <person name="O'Neill B."/>
            <person name="Osman S."/>
            <person name="Markiewicz E."/>
            <person name="Oyono O.L."/>
            <person name="Patti C."/>
            <person name="Phunkhang P."/>
            <person name="Pierre F."/>
            <person name="Priest M."/>
            <person name="Raghuraman S."/>
            <person name="Rege F."/>
            <person name="Reyes R."/>
            <person name="Rise C."/>
            <person name="Rogov P."/>
            <person name="Ross K."/>
            <person name="Ryan E."/>
            <person name="Settipalli S."/>
            <person name="Shea T."/>
            <person name="Sherpa N."/>
            <person name="Shi L."/>
            <person name="Shih D."/>
            <person name="Sparrow T."/>
            <person name="Spaulding J."/>
            <person name="Stalker J."/>
            <person name="Stange-Thomann N."/>
            <person name="Stavropoulos S."/>
            <person name="Stone C."/>
            <person name="Strader C."/>
            <person name="Tesfaye S."/>
            <person name="Thomson T."/>
            <person name="Thoulutsang Y."/>
            <person name="Thoulutsang D."/>
            <person name="Topham K."/>
            <person name="Topping I."/>
            <person name="Tsamla T."/>
            <person name="Vassiliev H."/>
            <person name="Vo A."/>
            <person name="Wangchuk T."/>
            <person name="Wangdi T."/>
            <person name="Weiand M."/>
            <person name="Wilkinson J."/>
            <person name="Wilson A."/>
            <person name="Yadav S."/>
            <person name="Young G."/>
            <person name="Yu Q."/>
            <person name="Zembek L."/>
            <person name="Zhong D."/>
            <person name="Zimmer A."/>
            <person name="Zwirko Z."/>
            <person name="Jaffe D.B."/>
            <person name="Alvarez P."/>
            <person name="Brockman W."/>
            <person name="Butler J."/>
            <person name="Chin C."/>
            <person name="Gnerre S."/>
            <person name="MacCallum I."/>
            <person name="Graves J.A."/>
            <person name="Ponting C.P."/>
            <person name="Breen M."/>
            <person name="Samollow P.B."/>
            <person name="Lander E.S."/>
            <person name="Lindblad-Toh K."/>
        </authorList>
    </citation>
    <scope>NUCLEOTIDE SEQUENCE [LARGE SCALE GENOMIC DNA]</scope>
</reference>
<dbReference type="PIRSF" id="PIRSF016521">
    <property type="entry name" value="Acyl-CoA_hydro"/>
    <property type="match status" value="1"/>
</dbReference>
<comment type="similarity">
    <text evidence="1">Belongs to the C/M/P thioester hydrolase family.</text>
</comment>
<dbReference type="GeneTree" id="ENSGT01010000222336"/>
<dbReference type="GO" id="GO:0006699">
    <property type="term" value="P:bile acid biosynthetic process"/>
    <property type="evidence" value="ECO:0007669"/>
    <property type="project" value="Ensembl"/>
</dbReference>
<feature type="domain" description="Acyl-CoA thioester hydrolase/bile acid-CoA amino acid N-acetyltransferase" evidence="3">
    <location>
        <begin position="14"/>
        <end position="143"/>
    </location>
</feature>
<dbReference type="FunFam" id="2.60.40.2240:FF:000001">
    <property type="entry name" value="acyl-coenzyme A thioesterase 4"/>
    <property type="match status" value="1"/>
</dbReference>
<proteinExistence type="inferred from homology"/>
<dbReference type="InParanoid" id="A0A5F8GNA9"/>
<organism evidence="5 6">
    <name type="scientific">Monodelphis domestica</name>
    <name type="common">Gray short-tailed opossum</name>
    <dbReference type="NCBI Taxonomy" id="13616"/>
    <lineage>
        <taxon>Eukaryota</taxon>
        <taxon>Metazoa</taxon>
        <taxon>Chordata</taxon>
        <taxon>Craniata</taxon>
        <taxon>Vertebrata</taxon>
        <taxon>Euteleostomi</taxon>
        <taxon>Mammalia</taxon>
        <taxon>Metatheria</taxon>
        <taxon>Didelphimorphia</taxon>
        <taxon>Didelphidae</taxon>
        <taxon>Monodelphis</taxon>
    </lineage>
</organism>
<evidence type="ECO:0000313" key="5">
    <source>
        <dbReference type="Ensembl" id="ENSMODP00000048980.1"/>
    </source>
</evidence>
<dbReference type="GO" id="GO:0052817">
    <property type="term" value="F:very long-chain fatty acyl-CoA hydrolase activity"/>
    <property type="evidence" value="ECO:0007669"/>
    <property type="project" value="Ensembl"/>
</dbReference>
<dbReference type="InterPro" id="IPR016662">
    <property type="entry name" value="Acyl-CoA_thioEstase_long-chain"/>
</dbReference>
<dbReference type="GO" id="GO:0002152">
    <property type="term" value="P:bile acid conjugation"/>
    <property type="evidence" value="ECO:0007669"/>
    <property type="project" value="Ensembl"/>
</dbReference>
<dbReference type="Gene3D" id="3.40.50.1820">
    <property type="entry name" value="alpha/beta hydrolase"/>
    <property type="match status" value="2"/>
</dbReference>
<keyword evidence="6" id="KW-1185">Reference proteome</keyword>
<dbReference type="GO" id="GO:0052815">
    <property type="term" value="F:medium-chain fatty acyl-CoA hydrolase activity"/>
    <property type="evidence" value="ECO:0007669"/>
    <property type="project" value="Ensembl"/>
</dbReference>
<keyword evidence="2" id="KW-0276">Fatty acid metabolism</keyword>
<dbReference type="GO" id="GO:0006631">
    <property type="term" value="P:fatty acid metabolic process"/>
    <property type="evidence" value="ECO:0000318"/>
    <property type="project" value="GO_Central"/>
</dbReference>
<dbReference type="OMA" id="ISKPHAM"/>
<dbReference type="STRING" id="13616.ENSMODP00000048980"/>
<dbReference type="Pfam" id="PF08840">
    <property type="entry name" value="BAAT_C"/>
    <property type="match status" value="1"/>
</dbReference>
<reference evidence="5" key="2">
    <citation type="submission" date="2025-08" db="UniProtKB">
        <authorList>
            <consortium name="Ensembl"/>
        </authorList>
    </citation>
    <scope>IDENTIFICATION</scope>
</reference>
<dbReference type="Ensembl" id="ENSMODT00000059110.1">
    <property type="protein sequence ID" value="ENSMODP00000048980.1"/>
    <property type="gene ID" value="ENSMODG00000014410.4"/>
</dbReference>
<reference evidence="5" key="3">
    <citation type="submission" date="2025-09" db="UniProtKB">
        <authorList>
            <consortium name="Ensembl"/>
        </authorList>
    </citation>
    <scope>IDENTIFICATION</scope>
</reference>
<dbReference type="InterPro" id="IPR042490">
    <property type="entry name" value="Thio_Ohase/BAAT_N"/>
</dbReference>
<dbReference type="GO" id="GO:0052816">
    <property type="term" value="F:long-chain fatty acyl-CoA hydrolase activity"/>
    <property type="evidence" value="ECO:0007669"/>
    <property type="project" value="Ensembl"/>
</dbReference>
<dbReference type="PANTHER" id="PTHR10824:SF18">
    <property type="entry name" value="BILE ACID-COA:AMINO ACID N-ACYLTRANSFERASE"/>
    <property type="match status" value="1"/>
</dbReference>
<dbReference type="Proteomes" id="UP000002280">
    <property type="component" value="Chromosome 6"/>
</dbReference>
<dbReference type="GO" id="GO:0005777">
    <property type="term" value="C:peroxisome"/>
    <property type="evidence" value="ECO:0000318"/>
    <property type="project" value="GO_Central"/>
</dbReference>
<protein>
    <submittedName>
        <fullName evidence="5">Bile acid-CoA:amino acid N-acyltransferase</fullName>
    </submittedName>
</protein>
<dbReference type="GO" id="GO:0019530">
    <property type="term" value="P:taurine metabolic process"/>
    <property type="evidence" value="ECO:0007669"/>
    <property type="project" value="Ensembl"/>
</dbReference>
<dbReference type="GO" id="GO:0047617">
    <property type="term" value="F:fatty acyl-CoA hydrolase activity"/>
    <property type="evidence" value="ECO:0000318"/>
    <property type="project" value="GO_Central"/>
</dbReference>
<name>A0A5F8GNA9_MONDO</name>
<evidence type="ECO:0000259" key="4">
    <source>
        <dbReference type="Pfam" id="PF08840"/>
    </source>
</evidence>
<dbReference type="GO" id="GO:0047963">
    <property type="term" value="F:glycine N-choloyltransferase activity"/>
    <property type="evidence" value="ECO:0007669"/>
    <property type="project" value="Ensembl"/>
</dbReference>